<organism evidence="1 2">
    <name type="scientific">Hymenobacter crusticola</name>
    <dbReference type="NCBI Taxonomy" id="1770526"/>
    <lineage>
        <taxon>Bacteria</taxon>
        <taxon>Pseudomonadati</taxon>
        <taxon>Bacteroidota</taxon>
        <taxon>Cytophagia</taxon>
        <taxon>Cytophagales</taxon>
        <taxon>Hymenobacteraceae</taxon>
        <taxon>Hymenobacter</taxon>
    </lineage>
</organism>
<protein>
    <submittedName>
        <fullName evidence="1">Uncharacterized protein</fullName>
    </submittedName>
</protein>
<dbReference type="EMBL" id="MTSE01000080">
    <property type="protein sequence ID" value="OUJ67351.1"/>
    <property type="molecule type" value="Genomic_DNA"/>
</dbReference>
<name>A0A243W4W3_9BACT</name>
<proteinExistence type="predicted"/>
<accession>A0A243W4W3</accession>
<sequence length="61" mass="6902">MPSALEQKLRRFLAGNPFVQQVSSPIADLRQLAQQLWFEDLGTVLLVYTREGEHVGYIAAE</sequence>
<comment type="caution">
    <text evidence="1">The sequence shown here is derived from an EMBL/GenBank/DDBJ whole genome shotgun (WGS) entry which is preliminary data.</text>
</comment>
<dbReference type="Proteomes" id="UP000194873">
    <property type="component" value="Unassembled WGS sequence"/>
</dbReference>
<dbReference type="AlphaFoldDB" id="A0A243W4W3"/>
<gene>
    <name evidence="1" type="ORF">BXP70_28905</name>
</gene>
<reference evidence="1 2" key="1">
    <citation type="submission" date="2017-01" db="EMBL/GenBank/DDBJ databases">
        <title>A new Hymenobacter.</title>
        <authorList>
            <person name="Liang Y."/>
            <person name="Feng F."/>
        </authorList>
    </citation>
    <scope>NUCLEOTIDE SEQUENCE [LARGE SCALE GENOMIC DNA]</scope>
    <source>
        <strain evidence="1">MIMBbqt21</strain>
    </source>
</reference>
<evidence type="ECO:0000313" key="2">
    <source>
        <dbReference type="Proteomes" id="UP000194873"/>
    </source>
</evidence>
<keyword evidence="2" id="KW-1185">Reference proteome</keyword>
<dbReference type="RefSeq" id="WP_086597585.1">
    <property type="nucleotide sequence ID" value="NZ_MTSE01000080.1"/>
</dbReference>
<evidence type="ECO:0000313" key="1">
    <source>
        <dbReference type="EMBL" id="OUJ67351.1"/>
    </source>
</evidence>